<dbReference type="Gene3D" id="3.40.50.1820">
    <property type="entry name" value="alpha/beta hydrolase"/>
    <property type="match status" value="1"/>
</dbReference>
<evidence type="ECO:0000313" key="3">
    <source>
        <dbReference type="Proteomes" id="UP001252270"/>
    </source>
</evidence>
<protein>
    <submittedName>
        <fullName evidence="2">Alpha/beta fold hydrolase</fullName>
    </submittedName>
</protein>
<dbReference type="Pfam" id="PF12697">
    <property type="entry name" value="Abhydrolase_6"/>
    <property type="match status" value="1"/>
</dbReference>
<dbReference type="InterPro" id="IPR050228">
    <property type="entry name" value="Carboxylesterase_BioH"/>
</dbReference>
<gene>
    <name evidence="2" type="ORF">QC820_03380</name>
</gene>
<sequence length="253" mass="26616">MTRLVLLSGWGCDARIWQPLTDRWPDGIEVSAPDWPGYGTRPALAKPACLEALAEAMAPALPADAVWVGWSLGGLLAASLLERVPTAPRGLLLLGAGPRFCHPEGISREALADFRRAFARAPAAVLAHFRRWQLDGEPAPREAHRRLQALLGDGPAPDRATLAAGLGWLAELDATAALAAPPCPVYCLAGERDPLLAQAAVADADRILEHAGHCPMLSRPGDLAAALATLARRCAAGAGRAPADEPTRQESPI</sequence>
<organism evidence="2 3">
    <name type="scientific">Halomonas mongoliensis</name>
    <dbReference type="NCBI Taxonomy" id="321265"/>
    <lineage>
        <taxon>Bacteria</taxon>
        <taxon>Pseudomonadati</taxon>
        <taxon>Pseudomonadota</taxon>
        <taxon>Gammaproteobacteria</taxon>
        <taxon>Oceanospirillales</taxon>
        <taxon>Halomonadaceae</taxon>
        <taxon>Halomonas</taxon>
    </lineage>
</organism>
<proteinExistence type="predicted"/>
<dbReference type="PANTHER" id="PTHR43194">
    <property type="entry name" value="HYDROLASE ALPHA/BETA FOLD FAMILY"/>
    <property type="match status" value="1"/>
</dbReference>
<accession>A0ABU1GIK9</accession>
<evidence type="ECO:0000259" key="1">
    <source>
        <dbReference type="Pfam" id="PF12697"/>
    </source>
</evidence>
<keyword evidence="3" id="KW-1185">Reference proteome</keyword>
<dbReference type="RefSeq" id="WP_309635768.1">
    <property type="nucleotide sequence ID" value="NZ_JARWAL010000002.1"/>
</dbReference>
<reference evidence="2 3" key="1">
    <citation type="submission" date="2023-04" db="EMBL/GenBank/DDBJ databases">
        <title>A long-awaited taxogenomic arrangement of the family Halomonadaceae.</title>
        <authorList>
            <person name="De La Haba R."/>
            <person name="Chuvochina M."/>
            <person name="Wittouck S."/>
            <person name="Arahal D.R."/>
            <person name="Sanchez-Porro C."/>
            <person name="Hugenholtz P."/>
            <person name="Ventosa A."/>
        </authorList>
    </citation>
    <scope>NUCLEOTIDE SEQUENCE [LARGE SCALE GENOMIC DNA]</scope>
    <source>
        <strain evidence="2 3">DSM 17332</strain>
    </source>
</reference>
<comment type="caution">
    <text evidence="2">The sequence shown here is derived from an EMBL/GenBank/DDBJ whole genome shotgun (WGS) entry which is preliminary data.</text>
</comment>
<dbReference type="EMBL" id="JARWAL010000002">
    <property type="protein sequence ID" value="MDR5891843.1"/>
    <property type="molecule type" value="Genomic_DNA"/>
</dbReference>
<dbReference type="InterPro" id="IPR000073">
    <property type="entry name" value="AB_hydrolase_1"/>
</dbReference>
<dbReference type="InterPro" id="IPR029058">
    <property type="entry name" value="AB_hydrolase_fold"/>
</dbReference>
<keyword evidence="2" id="KW-0378">Hydrolase</keyword>
<dbReference type="SUPFAM" id="SSF53474">
    <property type="entry name" value="alpha/beta-Hydrolases"/>
    <property type="match status" value="1"/>
</dbReference>
<name>A0ABU1GIK9_9GAMM</name>
<dbReference type="PANTHER" id="PTHR43194:SF5">
    <property type="entry name" value="PIMELOYL-[ACYL-CARRIER PROTEIN] METHYL ESTER ESTERASE"/>
    <property type="match status" value="1"/>
</dbReference>
<evidence type="ECO:0000313" key="2">
    <source>
        <dbReference type="EMBL" id="MDR5891843.1"/>
    </source>
</evidence>
<dbReference type="GO" id="GO:0016787">
    <property type="term" value="F:hydrolase activity"/>
    <property type="evidence" value="ECO:0007669"/>
    <property type="project" value="UniProtKB-KW"/>
</dbReference>
<feature type="domain" description="AB hydrolase-1" evidence="1">
    <location>
        <begin position="4"/>
        <end position="226"/>
    </location>
</feature>
<dbReference type="Proteomes" id="UP001252270">
    <property type="component" value="Unassembled WGS sequence"/>
</dbReference>